<dbReference type="Pfam" id="PF00094">
    <property type="entry name" value="VWD"/>
    <property type="match status" value="1"/>
</dbReference>
<dbReference type="InterPro" id="IPR036465">
    <property type="entry name" value="vWFA_dom_sf"/>
</dbReference>
<evidence type="ECO:0000256" key="5">
    <source>
        <dbReference type="ARBA" id="ARBA00022761"/>
    </source>
</evidence>
<evidence type="ECO:0000256" key="4">
    <source>
        <dbReference type="ARBA" id="ARBA00022729"/>
    </source>
</evidence>
<accession>A0AAN9B7V8</accession>
<dbReference type="Gene3D" id="2.20.80.10">
    <property type="entry name" value="Lipovitellin-phosvitin complex, chain A, domain 4"/>
    <property type="match status" value="1"/>
</dbReference>
<organism evidence="14 15">
    <name type="scientific">Littorina saxatilis</name>
    <dbReference type="NCBI Taxonomy" id="31220"/>
    <lineage>
        <taxon>Eukaryota</taxon>
        <taxon>Metazoa</taxon>
        <taxon>Spiralia</taxon>
        <taxon>Lophotrochozoa</taxon>
        <taxon>Mollusca</taxon>
        <taxon>Gastropoda</taxon>
        <taxon>Caenogastropoda</taxon>
        <taxon>Littorinimorpha</taxon>
        <taxon>Littorinoidea</taxon>
        <taxon>Littorinidae</taxon>
        <taxon>Littorina</taxon>
    </lineage>
</organism>
<evidence type="ECO:0000313" key="15">
    <source>
        <dbReference type="Proteomes" id="UP001374579"/>
    </source>
</evidence>
<dbReference type="PROSITE" id="PS51233">
    <property type="entry name" value="VWFD"/>
    <property type="match status" value="1"/>
</dbReference>
<dbReference type="Proteomes" id="UP001374579">
    <property type="component" value="Unassembled WGS sequence"/>
</dbReference>
<keyword evidence="5" id="KW-0758">Storage protein</keyword>
<evidence type="ECO:0000256" key="2">
    <source>
        <dbReference type="ARBA" id="ARBA00022448"/>
    </source>
</evidence>
<evidence type="ECO:0000256" key="10">
    <source>
        <dbReference type="SAM" id="SignalP"/>
    </source>
</evidence>
<dbReference type="InterPro" id="IPR011030">
    <property type="entry name" value="Lipovitellin_superhlx_dom"/>
</dbReference>
<evidence type="ECO:0000256" key="8">
    <source>
        <dbReference type="ARBA" id="ARBA00023180"/>
    </source>
</evidence>
<evidence type="ECO:0000259" key="11">
    <source>
        <dbReference type="PROSITE" id="PS50234"/>
    </source>
</evidence>
<dbReference type="Gene3D" id="2.30.230.10">
    <property type="entry name" value="Lipovitellin, beta-sheet shell regions, chain A"/>
    <property type="match status" value="1"/>
</dbReference>
<feature type="domain" description="VWFA" evidence="11">
    <location>
        <begin position="3803"/>
        <end position="4020"/>
    </location>
</feature>
<gene>
    <name evidence="14" type="ORF">V1264_023811</name>
</gene>
<dbReference type="SMART" id="SM01169">
    <property type="entry name" value="DUF1943"/>
    <property type="match status" value="1"/>
</dbReference>
<dbReference type="PANTHER" id="PTHR23345">
    <property type="entry name" value="VITELLOGENIN-RELATED"/>
    <property type="match status" value="1"/>
</dbReference>
<dbReference type="Pfam" id="PF09172">
    <property type="entry name" value="Vit_open_b-sht"/>
    <property type="match status" value="1"/>
</dbReference>
<dbReference type="InterPro" id="IPR015817">
    <property type="entry name" value="Vitellinogen_open_b-sht_sub1"/>
</dbReference>
<dbReference type="InterPro" id="IPR015819">
    <property type="entry name" value="Lipid_transp_b-sht_shell"/>
</dbReference>
<feature type="signal peptide" evidence="10">
    <location>
        <begin position="1"/>
        <end position="17"/>
    </location>
</feature>
<dbReference type="Pfam" id="PF01347">
    <property type="entry name" value="Vitellogenin_N"/>
    <property type="match status" value="1"/>
</dbReference>
<evidence type="ECO:0000256" key="9">
    <source>
        <dbReference type="PROSITE-ProRule" id="PRU00557"/>
    </source>
</evidence>
<comment type="caution">
    <text evidence="9">Lacks conserved residue(s) required for the propagation of feature annotation.</text>
</comment>
<evidence type="ECO:0000256" key="7">
    <source>
        <dbReference type="ARBA" id="ARBA00023157"/>
    </source>
</evidence>
<dbReference type="InterPro" id="IPR015255">
    <property type="entry name" value="Vitellinogen_open_b-sht"/>
</dbReference>
<dbReference type="InterPro" id="IPR050733">
    <property type="entry name" value="Vitellogenin/Apolipophorin"/>
</dbReference>
<dbReference type="Pfam" id="PF06448">
    <property type="entry name" value="DUF1081"/>
    <property type="match status" value="1"/>
</dbReference>
<dbReference type="PROSITE" id="PS50234">
    <property type="entry name" value="VWFA"/>
    <property type="match status" value="1"/>
</dbReference>
<dbReference type="InterPro" id="IPR009454">
    <property type="entry name" value="Lipid_transpt_open_b-sht"/>
</dbReference>
<feature type="chain" id="PRO_5043008517" description="Vitellogenin domain-containing protein" evidence="10">
    <location>
        <begin position="18"/>
        <end position="4100"/>
    </location>
</feature>
<dbReference type="GO" id="GO:0005576">
    <property type="term" value="C:extracellular region"/>
    <property type="evidence" value="ECO:0007669"/>
    <property type="project" value="UniProtKB-SubCell"/>
</dbReference>
<sequence length="4100" mass="459058">MEASVILVLLVLPGALAGPIQWQAGDNMCSTHCPESNKYKYETGTSYEYRYEAETRTTMSGAAEDTATIALTATAVVEVLGHCEMALRLTDVSIKRSHEQTPSRMVNADDMSRARRALEGQSLRFAFHDGAVGELCPGDDEDIWALNIKRGVLTSFQNSMRQLDREEHTTEADVTGNCPTHYKTTQQGWKTLKVSKVKDMLSCTDRHGYRTSLLSASYHSPDSLQSLPLMKSSHECEHDVSQSDVILTRSSCQEVHVFRPFSKATSGAVTEASQTLTFRSKSSGVKTQKGQVSRRTTLVYEHKLGMTTGQSAFNDVKDKLQEICEVTKVDIRPQVPHIFGDLVHLMRNLGYSDLQNIDRQLQKNRICTDNAKKTRKFFQDALPMAATGASLRMMNDLLTTGEVKDAQATFWLTSLAFLPNPTKEMVAAVHPLLTSAKTQQDAMLAVSSLVNNYCQTSPACGDDQEVQNVMDALTGVLGEDCNVNDNNFKQVLLTLRAIGNIGRSEAASLRLQPCFTKSDLPMDVRVAALDAYRRMPCTADRNNVMEIFRRHSEDSELRIAAYLAVMKCPSQAVLTQVRQALTDEEVNQVGSFVWTHLTNLLETESPHKQDIRDVLESELLQREFSKDRRKYSRNYELSFFSEKFNLGGIYENNIIWSPSSFVPRSAMLNLTVDMFGHSVNLLEVGGRVQGLEYLLDTYWGPSSEDSSKEGGYGRSDVVKNEKLARTKKQFGKVKDDLRAQLYMRVMGNELSYSMLDGKDVKKLRDGKASSFLDDLMAKLMKNGEVAVTQSAMFMDTTIVIPTAIGLPLNLTVNGSASVELQASQMIDFKKINAKSKAFEIAADIQPSGAVEFSSMMSVDAFVTQVGLKMTSRLHSSTSLKGRVELARGQILSVEIDTPRETLELFDFQSKFYIVHDTHEKEQQMVTANRKEKTACTGNALAKVVGMELCASLSFPNATLDLDAPYFPLTGPTHVALTLRKHDVHSGYRLFAKQIQTSNSIISQLTLDTPGSKVDRAISLGYVANLKERSMEADLLSPWKKVSLKASMATTKKMYKAVGEVTVDTDKEYKVQLQVDKDIRDRKLLVAKIKPTLVVTSPDGTVLSLQGALDYKQDKQVKTSLTVEMKDVLKKPITVDYALTMRGRQDKMRYKNNLKLSSQFATVKMITSALVGSFTGNKRSALLTVRSRADYNLHVLPGVKRNIVNMGLKIHDRSTPAIKKYGVNLNFDTKQTPDSNVLINGEVSHKKTLTELEVKVRHGKNIKVKDDPSKELLLSGFVAHTIKDPQATVRFDLKAVYPEKDMEYQVKGKHVHTKKSVEDYFTLRYAKGKSVDAHLLLDQGKKKRSATFDLSYPAGQSHAARDIKINADLLEKSSAHHVFSAMTSLKKGEKNSLVVSFRRPTATSVDISGEMGLHDRLPIKLDISGNVALRNMRGQGQLTAEGKTYSVNYTSDIQENQYAKITLDAIHPERRLKGLLEGGKDTEEGVKRAKVEVMWDADDDPSQKAGVTLEIADKVAPGDVNIGGMVEVFTPVTEYKQLKAELRFENSRRRTLTLAETVLGDKQKEYSAKFLLKRPVTKNSFNTQAWIKTPYRILRHAELAAKHTVDPSSSLSTSLKGKYNSDFVDMGLSGGSNSDIITRLLEGSAFFKSSIPGGENFRLSFNHRDANGGYSTQTVMNANGDQYSADMEADFTKVHWQVSTSGTVTIRTPQLTTPAKVIWSHSNNLHQLTSSVTLNFENNKEVQFEVGGKANIVANIYDGSMKLRGPWKENRAEHVSQLEFHYEETQRKGYDFSTRLELDQDSYVLKHSRKRNSGAYETSISLAMSRFPEYSFLHTCTLRVEDFPYLMSVELQVAEEPMLTVDVEVENPRTDVYRSNSRVAVFLEGSIETVAIKARHEKNRRNQWVTKGDLEYDLGHSVSFQNVLDYQGDKKMLKLTVDTPYDEMRSLAFEYSHSGNVLKDFTVTSSLSVAPQFDTVTAKLSYANRNVFEGSLRVETPFEELRYLGVNGKSNKKGSKRHSSLTVDYSPNQVYKLDTVYTLNFPDDVDVSVNLTTPLKELPSLYTEFGFQGTGEEVKGKFKLIGPVTNFQEVSTNFGHRRTASSVSTQLDAVTSPGKSWSGRANLDWNNEVQGTVSITNSEPGPQPFELSITHQGHTWNDFHTKAGFKMNGDRLESELGYSDKDGHSVVFMLATPDPDLDYFKTTFFKRLTESNFEMNYTAQYGEQAKPFEFGLNADYPDCSMGFSTEVRTPHSENLAIEFGLGRCSGAEMKLLGMYGSNNKIDTLLKYKIEDKLYDMAAEFEYIVHGSGRNVGLAFKREGSLEDLRCQATAKYMGKQVSVDTQYRDADKKTGRVDVRTNFQGYRELAASFDHSGDSTAFNTDLYLKVKDDKEAKATIDFTRNKWKRATMTTTFNLPLEEYENNKLTYKHNYRKNKLSADASLTLGLAYPITGELEFVDNSRLTVSVTGPYKDFESFTATGTFDETDLRLDGDSTLRVLSQPTPITSSYMVRAGIWPVMVNVKAQTPYDGWRNVEFSTTHDGGITDFTTSNTLTADAVGTITSETVWTYTSPFIFDGKWTLSSTLEGAEDLKLFVKNSKVGSEHSARIILGWELLKELVLETTLQIGDDYSDDTRYRGSVAMTTPFPDASQVSLAFDHSHNDRKIQDAVVTKFNDQTYLDADFSYTVDDRRVGTLEFREPRPMAFLIGGRHTATSTEGELMLNWDKRVPEMNVHLSGDYTDRTDSLGTDKTMKMWVVHPARTMGVEYLVKKAAKEFQTDFLLTWNKANGQTLSYIVNWTDRSSRYSSAYDAMVKVGVPMRSVQVEGMYSNTGRAQAAEGSLMWDADHDKNMKVGVKGQLDKRGKANKVQLGLDLPFADKEFSLTTEAAVNSGNTILDSRTEFSYSVDPRKLLVFTTRVDDLSYGTSATNYSLEFGVIHPMTDVNIQMTSHVGDSQTLSSMGSRVVYLTSQREKKMVEIRGQIDKLRRLMGVELRSPVKNVALEGQLTPSMDEERSGDTNYNVRLTTTEDGEKTKVTDIFVNPKTKTFELTYRYDKAQPKNTLNLFGVLMGDNVLQTEVYRMQEGQRVSEALMTLRLNSSHVLHTRLNWRPSMLNDLQQYLSTQLTVHSYASSQAFTAVAEAVGNELEAKYLVIMQEVREEAAPLLQQLQREMGQVQTQLDSVQRDMRRFYHSNALHVQDMGQVVANGLDTAVNGLQYVVFEYRKMYTQFQQDIDQAMRELGQYPMAQRYAQLVSDFAGGLKNSRVVLEQALDELSGQVSRFSDVTYRKYLIISRQIDRKLEGYTAALRQTPQYQGLSKAYTTARTSLMQLSHGQYKQLADAAHTKLMGALDAIGVKDTYVIAVSKGKQLISDQFHDIVQRPEFQQIYVIGNEIYQQSVWAYHYWHVEKNARLAVAQVLELTKDIALLEITRVKNAVVDLDKSRVIVFDPQNGELQFEIYLPVPLKSLTEPPDMRLTKYVNRVKSWAATYIPSPRHSVWTSINNYLPNIDTDTWIAPYPAYAYVMGDQHVVTFDRKHYSFAGRCSYILARDMADDRFSVVLHYNNRPRQPQVQSLVVMLRGVSIEVDRDSKVKVNNRETELPFFSGPISAVREHNVVRIQDGQALTVEMDSERGIYSVAVSGWYHGRTAGLLGIYDNEPYNDLTDATGRLTTDVEALSNSWEVSQRYCRSRNLAEDRPLDRGLEEVIACEKHLNYSSSYYSPCFGQVDAGELVGVCVEYVRSGLTVQEAQCKAGQQYRYMCHRRGVALGTPKACVSCEMPSGERVTAGSSQQVNSTQDASKAGGSADVVFVVEESGCNSWAQRSLSTLATELGQALKTKGLTANRFGLVSYHGNGSRDQQLVHTIEGKVFGEPGNFLKATENLRLTYPGEQGNVAEALREALKYPFRTGVAKVLVLLPCSNCTGDMLEVTQVLTSHGFVLHVLKATDFQVTGGDNHSPVRIFGLDLSKVHTQRSAARNSDAIFRKLQKPRDACAQLALSTNGSVFDVKHMSERGRIQNEFLESFAARSALNARPPNCQVCSCHDDGNGRGHTVCRLCDNHSWMWNHIPTWLQSGSTSVMGVFNDLHHQIISSLQIPNTEVSAAA</sequence>
<name>A0AAN9B7V8_9CAEN</name>
<reference evidence="14 15" key="1">
    <citation type="submission" date="2024-02" db="EMBL/GenBank/DDBJ databases">
        <title>Chromosome-scale genome assembly of the rough periwinkle Littorina saxatilis.</title>
        <authorList>
            <person name="De Jode A."/>
            <person name="Faria R."/>
            <person name="Formenti G."/>
            <person name="Sims Y."/>
            <person name="Smith T.P."/>
            <person name="Tracey A."/>
            <person name="Wood J.M.D."/>
            <person name="Zagrodzka Z.B."/>
            <person name="Johannesson K."/>
            <person name="Butlin R.K."/>
            <person name="Leder E.H."/>
        </authorList>
    </citation>
    <scope>NUCLEOTIDE SEQUENCE [LARGE SCALE GENOMIC DNA]</scope>
    <source>
        <strain evidence="14">Snail1</strain>
        <tissue evidence="14">Muscle</tissue>
    </source>
</reference>
<dbReference type="Gene3D" id="2.20.50.20">
    <property type="entry name" value="Lipovitellin. Chain A, domain 3"/>
    <property type="match status" value="1"/>
</dbReference>
<feature type="domain" description="Vitellogenin" evidence="12">
    <location>
        <begin position="41"/>
        <end position="666"/>
    </location>
</feature>
<evidence type="ECO:0000256" key="1">
    <source>
        <dbReference type="ARBA" id="ARBA00004613"/>
    </source>
</evidence>
<comment type="caution">
    <text evidence="14">The sequence shown here is derived from an EMBL/GenBank/DDBJ whole genome shotgun (WGS) entry which is preliminary data.</text>
</comment>
<keyword evidence="6" id="KW-0445">Lipid transport</keyword>
<dbReference type="SMART" id="SM00638">
    <property type="entry name" value="LPD_N"/>
    <property type="match status" value="1"/>
</dbReference>
<dbReference type="EMBL" id="JBAMIC010000011">
    <property type="protein sequence ID" value="KAK7100950.1"/>
    <property type="molecule type" value="Genomic_DNA"/>
</dbReference>
<dbReference type="Gene3D" id="1.25.10.20">
    <property type="entry name" value="Vitellinogen, superhelical"/>
    <property type="match status" value="1"/>
</dbReference>
<evidence type="ECO:0008006" key="16">
    <source>
        <dbReference type="Google" id="ProtNLM"/>
    </source>
</evidence>
<dbReference type="PROSITE" id="PS51211">
    <property type="entry name" value="VITELLOGENIN"/>
    <property type="match status" value="1"/>
</dbReference>
<keyword evidence="4 10" id="KW-0732">Signal</keyword>
<dbReference type="SUPFAM" id="SSF53300">
    <property type="entry name" value="vWA-like"/>
    <property type="match status" value="1"/>
</dbReference>
<dbReference type="InterPro" id="IPR001846">
    <property type="entry name" value="VWF_type-D"/>
</dbReference>
<dbReference type="InterPro" id="IPR015816">
    <property type="entry name" value="Vitellinogen_b-sht_N"/>
</dbReference>
<dbReference type="SUPFAM" id="SSF48431">
    <property type="entry name" value="Lipovitellin-phosvitin complex, superhelical domain"/>
    <property type="match status" value="1"/>
</dbReference>
<evidence type="ECO:0000259" key="13">
    <source>
        <dbReference type="PROSITE" id="PS51233"/>
    </source>
</evidence>
<protein>
    <recommendedName>
        <fullName evidence="16">Vitellogenin domain-containing protein</fullName>
    </recommendedName>
</protein>
<evidence type="ECO:0000256" key="6">
    <source>
        <dbReference type="ARBA" id="ARBA00023055"/>
    </source>
</evidence>
<dbReference type="PANTHER" id="PTHR23345:SF15">
    <property type="entry name" value="VITELLOGENIN 1-RELATED"/>
    <property type="match status" value="1"/>
</dbReference>
<proteinExistence type="predicted"/>
<keyword evidence="2" id="KW-0813">Transport</keyword>
<dbReference type="SUPFAM" id="SSF56968">
    <property type="entry name" value="Lipovitellin-phosvitin complex, beta-sheet shell regions"/>
    <property type="match status" value="2"/>
</dbReference>
<dbReference type="GO" id="GO:0045735">
    <property type="term" value="F:nutrient reservoir activity"/>
    <property type="evidence" value="ECO:0007669"/>
    <property type="project" value="UniProtKB-KW"/>
</dbReference>
<keyword evidence="7" id="KW-1015">Disulfide bond</keyword>
<feature type="domain" description="VWFD" evidence="13">
    <location>
        <begin position="3516"/>
        <end position="3685"/>
    </location>
</feature>
<keyword evidence="3" id="KW-0964">Secreted</keyword>
<dbReference type="InterPro" id="IPR002035">
    <property type="entry name" value="VWF_A"/>
</dbReference>
<comment type="subcellular location">
    <subcellularLocation>
        <location evidence="1">Secreted</location>
    </subcellularLocation>
</comment>
<dbReference type="GO" id="GO:0005319">
    <property type="term" value="F:lipid transporter activity"/>
    <property type="evidence" value="ECO:0007669"/>
    <property type="project" value="InterPro"/>
</dbReference>
<keyword evidence="15" id="KW-1185">Reference proteome</keyword>
<keyword evidence="8" id="KW-0325">Glycoprotein</keyword>
<evidence type="ECO:0000256" key="3">
    <source>
        <dbReference type="ARBA" id="ARBA00022525"/>
    </source>
</evidence>
<dbReference type="SMART" id="SM00216">
    <property type="entry name" value="VWD"/>
    <property type="match status" value="1"/>
</dbReference>
<dbReference type="InterPro" id="IPR001747">
    <property type="entry name" value="Vitellogenin_N"/>
</dbReference>
<evidence type="ECO:0000313" key="14">
    <source>
        <dbReference type="EMBL" id="KAK7100950.1"/>
    </source>
</evidence>
<evidence type="ECO:0000259" key="12">
    <source>
        <dbReference type="PROSITE" id="PS51211"/>
    </source>
</evidence>